<reference evidence="1 2" key="1">
    <citation type="submission" date="2019-05" db="EMBL/GenBank/DDBJ databases">
        <title>Psychrobacillus vulpis sp. nov., a new species isolated from feces of a red fox that inhabits in The Tablas de Daimiel Natural Park, Albacete, Spain.</title>
        <authorList>
            <person name="Rodriguez M."/>
            <person name="Reina J.C."/>
            <person name="Bejar V."/>
            <person name="Llamas I."/>
        </authorList>
    </citation>
    <scope>NUCLEOTIDE SEQUENCE [LARGE SCALE GENOMIC DNA]</scope>
    <source>
        <strain evidence="1 2">NEAU-3TGS17</strain>
    </source>
</reference>
<dbReference type="SUPFAM" id="SSF46785">
    <property type="entry name" value="Winged helix' DNA-binding domain"/>
    <property type="match status" value="1"/>
</dbReference>
<dbReference type="InterPro" id="IPR036390">
    <property type="entry name" value="WH_DNA-bd_sf"/>
</dbReference>
<dbReference type="InterPro" id="IPR036388">
    <property type="entry name" value="WH-like_DNA-bd_sf"/>
</dbReference>
<evidence type="ECO:0000313" key="2">
    <source>
        <dbReference type="Proteomes" id="UP000317316"/>
    </source>
</evidence>
<dbReference type="Gene3D" id="1.10.10.10">
    <property type="entry name" value="Winged helix-like DNA-binding domain superfamily/Winged helix DNA-binding domain"/>
    <property type="match status" value="1"/>
</dbReference>
<dbReference type="InterPro" id="IPR018597">
    <property type="entry name" value="Phage_Tuc2009_YjcQ"/>
</dbReference>
<dbReference type="AlphaFoldDB" id="A0A544TAH1"/>
<accession>A0A544TAH1</accession>
<dbReference type="Pfam" id="PF09639">
    <property type="entry name" value="YjcQ"/>
    <property type="match status" value="1"/>
</dbReference>
<comment type="caution">
    <text evidence="1">The sequence shown here is derived from an EMBL/GenBank/DDBJ whole genome shotgun (WGS) entry which is preliminary data.</text>
</comment>
<gene>
    <name evidence="1" type="ORF">FG382_08345</name>
</gene>
<evidence type="ECO:0000313" key="1">
    <source>
        <dbReference type="EMBL" id="TQR14455.1"/>
    </source>
</evidence>
<organism evidence="1 2">
    <name type="scientific">Psychrobacillus lasiicapitis</name>
    <dbReference type="NCBI Taxonomy" id="1636719"/>
    <lineage>
        <taxon>Bacteria</taxon>
        <taxon>Bacillati</taxon>
        <taxon>Bacillota</taxon>
        <taxon>Bacilli</taxon>
        <taxon>Bacillales</taxon>
        <taxon>Bacillaceae</taxon>
        <taxon>Psychrobacillus</taxon>
    </lineage>
</organism>
<dbReference type="OrthoDB" id="2085166at2"/>
<keyword evidence="2" id="KW-1185">Reference proteome</keyword>
<dbReference type="Proteomes" id="UP000317316">
    <property type="component" value="Unassembled WGS sequence"/>
</dbReference>
<protein>
    <submittedName>
        <fullName evidence="1">Dihydrolipoyl dehydrogenase</fullName>
    </submittedName>
</protein>
<sequence length="114" mass="12850">MGGENMANDTKDIIVAILKYLEDSLDEERIDFNKVNPEALGISAPKHSRILSMMIEEGYIDGLRKIPTLGTTYSGYKALEPRITLKGIDYLEANKPTAKVYTILKEIKEWIPGY</sequence>
<proteinExistence type="predicted"/>
<name>A0A544TAH1_9BACI</name>
<dbReference type="EMBL" id="VDGH01000004">
    <property type="protein sequence ID" value="TQR14455.1"/>
    <property type="molecule type" value="Genomic_DNA"/>
</dbReference>